<accession>A0A7W7HMZ2</accession>
<reference evidence="2 3" key="1">
    <citation type="submission" date="2020-08" db="EMBL/GenBank/DDBJ databases">
        <title>Sequencing the genomes of 1000 actinobacteria strains.</title>
        <authorList>
            <person name="Klenk H.-P."/>
        </authorList>
    </citation>
    <scope>NUCLEOTIDE SEQUENCE [LARGE SCALE GENOMIC DNA]</scope>
    <source>
        <strain evidence="2 3">DSM 43150</strain>
    </source>
</reference>
<evidence type="ECO:0000313" key="4">
    <source>
        <dbReference type="Proteomes" id="UP000631312"/>
    </source>
</evidence>
<evidence type="ECO:0000313" key="2">
    <source>
        <dbReference type="EMBL" id="MBB4753475.1"/>
    </source>
</evidence>
<proteinExistence type="predicted"/>
<keyword evidence="4" id="KW-1185">Reference proteome</keyword>
<evidence type="ECO:0008006" key="5">
    <source>
        <dbReference type="Google" id="ProtNLM"/>
    </source>
</evidence>
<dbReference type="Proteomes" id="UP000590511">
    <property type="component" value="Unassembled WGS sequence"/>
</dbReference>
<evidence type="ECO:0000313" key="3">
    <source>
        <dbReference type="Proteomes" id="UP000590511"/>
    </source>
</evidence>
<dbReference type="RefSeq" id="WP_188125169.1">
    <property type="nucleotide sequence ID" value="NZ_BOMP01000015.1"/>
</dbReference>
<dbReference type="EMBL" id="BOMP01000015">
    <property type="protein sequence ID" value="GIE38009.1"/>
    <property type="molecule type" value="Genomic_DNA"/>
</dbReference>
<sequence>MTGFVGQGVDLRQSEIFTGHIGTEHLLLGVLAATDNAAVARFGKVGVGYDAALAEIERLRRPAGRHRS</sequence>
<dbReference type="Gene3D" id="1.10.1780.10">
    <property type="entry name" value="Clp, N-terminal domain"/>
    <property type="match status" value="1"/>
</dbReference>
<dbReference type="EMBL" id="JACHNC010000001">
    <property type="protein sequence ID" value="MBB4753475.1"/>
    <property type="molecule type" value="Genomic_DNA"/>
</dbReference>
<dbReference type="Proteomes" id="UP000631312">
    <property type="component" value="Unassembled WGS sequence"/>
</dbReference>
<protein>
    <recommendedName>
        <fullName evidence="5">Clp R domain-containing protein</fullName>
    </recommendedName>
</protein>
<name>A0A7W7HMZ2_9ACTN</name>
<evidence type="ECO:0000313" key="1">
    <source>
        <dbReference type="EMBL" id="GIE38009.1"/>
    </source>
</evidence>
<organism evidence="2 3">
    <name type="scientific">Actinoplanes lobatus</name>
    <dbReference type="NCBI Taxonomy" id="113568"/>
    <lineage>
        <taxon>Bacteria</taxon>
        <taxon>Bacillati</taxon>
        <taxon>Actinomycetota</taxon>
        <taxon>Actinomycetes</taxon>
        <taxon>Micromonosporales</taxon>
        <taxon>Micromonosporaceae</taxon>
        <taxon>Actinoplanes</taxon>
    </lineage>
</organism>
<reference evidence="1 4" key="2">
    <citation type="submission" date="2021-01" db="EMBL/GenBank/DDBJ databases">
        <title>Whole genome shotgun sequence of Actinoplanes lobatus NBRC 12513.</title>
        <authorList>
            <person name="Komaki H."/>
            <person name="Tamura T."/>
        </authorList>
    </citation>
    <scope>NUCLEOTIDE SEQUENCE [LARGE SCALE GENOMIC DNA]</scope>
    <source>
        <strain evidence="1 4">NBRC 12513</strain>
    </source>
</reference>
<dbReference type="AlphaFoldDB" id="A0A7W7HMZ2"/>
<dbReference type="InterPro" id="IPR036628">
    <property type="entry name" value="Clp_N_dom_sf"/>
</dbReference>
<gene>
    <name evidence="1" type="ORF">Alo02nite_09070</name>
    <name evidence="2" type="ORF">BJ964_007636</name>
</gene>
<comment type="caution">
    <text evidence="2">The sequence shown here is derived from an EMBL/GenBank/DDBJ whole genome shotgun (WGS) entry which is preliminary data.</text>
</comment>